<dbReference type="EMBL" id="BMAW01060347">
    <property type="protein sequence ID" value="GFT25847.1"/>
    <property type="molecule type" value="Genomic_DNA"/>
</dbReference>
<feature type="region of interest" description="Disordered" evidence="1">
    <location>
        <begin position="43"/>
        <end position="75"/>
    </location>
</feature>
<organism evidence="4 5">
    <name type="scientific">Nephila pilipes</name>
    <name type="common">Giant wood spider</name>
    <name type="synonym">Nephila maculata</name>
    <dbReference type="NCBI Taxonomy" id="299642"/>
    <lineage>
        <taxon>Eukaryota</taxon>
        <taxon>Metazoa</taxon>
        <taxon>Ecdysozoa</taxon>
        <taxon>Arthropoda</taxon>
        <taxon>Chelicerata</taxon>
        <taxon>Arachnida</taxon>
        <taxon>Araneae</taxon>
        <taxon>Araneomorphae</taxon>
        <taxon>Entelegynae</taxon>
        <taxon>Araneoidea</taxon>
        <taxon>Nephilidae</taxon>
        <taxon>Nephila</taxon>
    </lineage>
</organism>
<dbReference type="InterPro" id="IPR006202">
    <property type="entry name" value="Neur_chan_lig-bd"/>
</dbReference>
<keyword evidence="5" id="KW-1185">Reference proteome</keyword>
<protein>
    <recommendedName>
        <fullName evidence="2">Neurotransmitter-gated ion-channel ligand-binding domain-containing protein</fullName>
    </recommendedName>
</protein>
<dbReference type="OrthoDB" id="6501204at2759"/>
<name>A0A8X6PDH7_NEPPI</name>
<proteinExistence type="predicted"/>
<dbReference type="Proteomes" id="UP000887013">
    <property type="component" value="Unassembled WGS sequence"/>
</dbReference>
<comment type="caution">
    <text evidence="4">The sequence shown here is derived from an EMBL/GenBank/DDBJ whole genome shotgun (WGS) entry which is preliminary data.</text>
</comment>
<gene>
    <name evidence="3" type="ORF">NPIL_329941</name>
    <name evidence="4" type="ORF">NPIL_397161</name>
</gene>
<evidence type="ECO:0000313" key="4">
    <source>
        <dbReference type="EMBL" id="GFT65123.1"/>
    </source>
</evidence>
<evidence type="ECO:0000313" key="3">
    <source>
        <dbReference type="EMBL" id="GFT25847.1"/>
    </source>
</evidence>
<reference evidence="4" key="1">
    <citation type="submission" date="2020-08" db="EMBL/GenBank/DDBJ databases">
        <title>Multicomponent nature underlies the extraordinary mechanical properties of spider dragline silk.</title>
        <authorList>
            <person name="Kono N."/>
            <person name="Nakamura H."/>
            <person name="Mori M."/>
            <person name="Yoshida Y."/>
            <person name="Ohtoshi R."/>
            <person name="Malay A.D."/>
            <person name="Moran D.A.P."/>
            <person name="Tomita M."/>
            <person name="Numata K."/>
            <person name="Arakawa K."/>
        </authorList>
    </citation>
    <scope>NUCLEOTIDE SEQUENCE</scope>
</reference>
<accession>A0A8X6PDH7</accession>
<dbReference type="Pfam" id="PF02931">
    <property type="entry name" value="Neur_chan_LBD"/>
    <property type="match status" value="1"/>
</dbReference>
<sequence>MEKQWVDVNLRWNASEYGGVADLRIPPWKIWKPDVLMYNRKTQAEGSFNTPRYKNSFPTPSRKQKGSDPSEPDTP</sequence>
<dbReference type="GO" id="GO:0016020">
    <property type="term" value="C:membrane"/>
    <property type="evidence" value="ECO:0007669"/>
    <property type="project" value="InterPro"/>
</dbReference>
<dbReference type="AlphaFoldDB" id="A0A8X6PDH7"/>
<dbReference type="SUPFAM" id="SSF63712">
    <property type="entry name" value="Nicotinic receptor ligand binding domain-like"/>
    <property type="match status" value="1"/>
</dbReference>
<feature type="non-terminal residue" evidence="4">
    <location>
        <position position="1"/>
    </location>
</feature>
<feature type="domain" description="Neurotransmitter-gated ion-channel ligand-binding" evidence="2">
    <location>
        <begin position="1"/>
        <end position="48"/>
    </location>
</feature>
<evidence type="ECO:0000259" key="2">
    <source>
        <dbReference type="Pfam" id="PF02931"/>
    </source>
</evidence>
<evidence type="ECO:0000256" key="1">
    <source>
        <dbReference type="SAM" id="MobiDB-lite"/>
    </source>
</evidence>
<evidence type="ECO:0000313" key="5">
    <source>
        <dbReference type="Proteomes" id="UP000887013"/>
    </source>
</evidence>
<feature type="compositionally biased region" description="Polar residues" evidence="1">
    <location>
        <begin position="43"/>
        <end position="61"/>
    </location>
</feature>
<dbReference type="InterPro" id="IPR036734">
    <property type="entry name" value="Neur_chan_lig-bd_sf"/>
</dbReference>
<dbReference type="EMBL" id="BMAW01019760">
    <property type="protein sequence ID" value="GFT65123.1"/>
    <property type="molecule type" value="Genomic_DNA"/>
</dbReference>
<dbReference type="GO" id="GO:0005230">
    <property type="term" value="F:extracellular ligand-gated monoatomic ion channel activity"/>
    <property type="evidence" value="ECO:0007669"/>
    <property type="project" value="InterPro"/>
</dbReference>
<dbReference type="Gene3D" id="2.70.170.10">
    <property type="entry name" value="Neurotransmitter-gated ion-channel ligand-binding domain"/>
    <property type="match status" value="1"/>
</dbReference>